<sequence length="563" mass="62019">MDFGRRAWYASLRAGIRQPPGLLLDEATQVDSVLGFLRTAPAKGFLSIRHDGQANAYLLVSNSRGGSGDQRDVRAMLGQVIQRTRDAGRLQALVGSADIDMDNILGDILSPPDPDAVLRKLVSAGALISKAATAGKYTVASEIPLRTPTECLAVLLDKLDSALVAANGDQRVVMSNIIRRGELNRLCCKMDSDTIKTYLEDAEGMLATVRHRQLQRTASNLLGDLRSHGPEGPPLTRLLDNVYGRVWETYLNAALVENIPPKVLEASRAMREGMAGLLRQVPDDMKPQVESQFVTSMREKLPRPWLAHDQRLLFLVSRDSPTLEEVAHFFSIPSTTGYEVAGDYFTGLTLLEALRDKTPDHFPWRQAASSRYLSEIVPLKGRLKFETLSTPSKPGSGLTLAHQPIASDGSASWRAALTKVWDLDKGGEDHSPSANMLAIKHGLPYGTGISGNLHFFAHFFRELKVSTDLDVSHAILGLLICMVYEGGHPWNEGLQAVNHLEDTLAIGLLPETTDSAQFVADYRRFISVFDGTETGEYLARAVEHANRMTILYRREHSARHAWP</sequence>
<protein>
    <submittedName>
        <fullName evidence="1">Uncharacterized protein</fullName>
    </submittedName>
</protein>
<reference evidence="1 2" key="1">
    <citation type="submission" date="2017-03" db="EMBL/GenBank/DDBJ databases">
        <title>Genomes of endolithic fungi from Antarctica.</title>
        <authorList>
            <person name="Coleine C."/>
            <person name="Masonjones S."/>
            <person name="Stajich J.E."/>
        </authorList>
    </citation>
    <scope>NUCLEOTIDE SEQUENCE [LARGE SCALE GENOMIC DNA]</scope>
    <source>
        <strain evidence="1 2">CCFEE 5184</strain>
    </source>
</reference>
<dbReference type="AlphaFoldDB" id="A0A4U0VTF0"/>
<keyword evidence="2" id="KW-1185">Reference proteome</keyword>
<evidence type="ECO:0000313" key="2">
    <source>
        <dbReference type="Proteomes" id="UP000309340"/>
    </source>
</evidence>
<organism evidence="1 2">
    <name type="scientific">Friedmanniomyces simplex</name>
    <dbReference type="NCBI Taxonomy" id="329884"/>
    <lineage>
        <taxon>Eukaryota</taxon>
        <taxon>Fungi</taxon>
        <taxon>Dikarya</taxon>
        <taxon>Ascomycota</taxon>
        <taxon>Pezizomycotina</taxon>
        <taxon>Dothideomycetes</taxon>
        <taxon>Dothideomycetidae</taxon>
        <taxon>Mycosphaerellales</taxon>
        <taxon>Teratosphaeriaceae</taxon>
        <taxon>Friedmanniomyces</taxon>
    </lineage>
</organism>
<name>A0A4U0VTF0_9PEZI</name>
<comment type="caution">
    <text evidence="1">The sequence shown here is derived from an EMBL/GenBank/DDBJ whole genome shotgun (WGS) entry which is preliminary data.</text>
</comment>
<accession>A0A4U0VTF0</accession>
<dbReference type="OrthoDB" id="10541173at2759"/>
<dbReference type="EMBL" id="NAJQ01001792">
    <property type="protein sequence ID" value="TKA52784.1"/>
    <property type="molecule type" value="Genomic_DNA"/>
</dbReference>
<dbReference type="Proteomes" id="UP000309340">
    <property type="component" value="Unassembled WGS sequence"/>
</dbReference>
<gene>
    <name evidence="1" type="ORF">B0A55_12854</name>
</gene>
<evidence type="ECO:0000313" key="1">
    <source>
        <dbReference type="EMBL" id="TKA52784.1"/>
    </source>
</evidence>
<proteinExistence type="predicted"/>